<accession>A0A6G0YMW8</accession>
<evidence type="ECO:0000313" key="3">
    <source>
        <dbReference type="Proteomes" id="UP000478052"/>
    </source>
</evidence>
<reference evidence="2 3" key="1">
    <citation type="submission" date="2019-08" db="EMBL/GenBank/DDBJ databases">
        <title>Whole genome of Aphis craccivora.</title>
        <authorList>
            <person name="Voronova N.V."/>
            <person name="Shulinski R.S."/>
            <person name="Bandarenka Y.V."/>
            <person name="Zhorov D.G."/>
            <person name="Warner D."/>
        </authorList>
    </citation>
    <scope>NUCLEOTIDE SEQUENCE [LARGE SCALE GENOMIC DNA]</scope>
    <source>
        <strain evidence="2">180601</strain>
        <tissue evidence="2">Whole Body</tissue>
    </source>
</reference>
<feature type="region of interest" description="Disordered" evidence="1">
    <location>
        <begin position="209"/>
        <end position="274"/>
    </location>
</feature>
<gene>
    <name evidence="2" type="ORF">FWK35_00031522</name>
</gene>
<name>A0A6G0YMW8_APHCR</name>
<dbReference type="AlphaFoldDB" id="A0A6G0YMW8"/>
<dbReference type="Proteomes" id="UP000478052">
    <property type="component" value="Unassembled WGS sequence"/>
</dbReference>
<dbReference type="OrthoDB" id="6623947at2759"/>
<keyword evidence="3" id="KW-1185">Reference proteome</keyword>
<sequence>VGSVRNESLVTIHVMYSNAEHVAPTAVLILILCVLSTDQTLFSRKKSTTPATALDNVALQSDKIEAINNPSNKYGIYCTRRPVPQKETSHWWQRKHKPAKTNENPVPNQVAVAVPVPIHQKEIQDRPNNQYNMPRKKLVVKSILHNRIDYQCEIDLTDKELNSDNDFKLIMVHEDTHTKFLQSIFETHFNSDVKWVPCLCPVRKGEYQQQHQQPQQQQQQQQPQSQQPQPQQPQPQQRPQYQQPQKSQQYGPSTQAPSDNDVARFYFSNYPVEA</sequence>
<feature type="non-terminal residue" evidence="2">
    <location>
        <position position="1"/>
    </location>
</feature>
<evidence type="ECO:0000256" key="1">
    <source>
        <dbReference type="SAM" id="MobiDB-lite"/>
    </source>
</evidence>
<proteinExistence type="predicted"/>
<protein>
    <submittedName>
        <fullName evidence="2">RNA polymerase II degradation factor 1-like</fullName>
    </submittedName>
</protein>
<feature type="compositionally biased region" description="Low complexity" evidence="1">
    <location>
        <begin position="209"/>
        <end position="249"/>
    </location>
</feature>
<evidence type="ECO:0000313" key="2">
    <source>
        <dbReference type="EMBL" id="KAF0758631.1"/>
    </source>
</evidence>
<organism evidence="2 3">
    <name type="scientific">Aphis craccivora</name>
    <name type="common">Cowpea aphid</name>
    <dbReference type="NCBI Taxonomy" id="307492"/>
    <lineage>
        <taxon>Eukaryota</taxon>
        <taxon>Metazoa</taxon>
        <taxon>Ecdysozoa</taxon>
        <taxon>Arthropoda</taxon>
        <taxon>Hexapoda</taxon>
        <taxon>Insecta</taxon>
        <taxon>Pterygota</taxon>
        <taxon>Neoptera</taxon>
        <taxon>Paraneoptera</taxon>
        <taxon>Hemiptera</taxon>
        <taxon>Sternorrhyncha</taxon>
        <taxon>Aphidomorpha</taxon>
        <taxon>Aphidoidea</taxon>
        <taxon>Aphididae</taxon>
        <taxon>Aphidini</taxon>
        <taxon>Aphis</taxon>
        <taxon>Aphis</taxon>
    </lineage>
</organism>
<dbReference type="EMBL" id="VUJU01003247">
    <property type="protein sequence ID" value="KAF0758631.1"/>
    <property type="molecule type" value="Genomic_DNA"/>
</dbReference>
<comment type="caution">
    <text evidence="2">The sequence shown here is derived from an EMBL/GenBank/DDBJ whole genome shotgun (WGS) entry which is preliminary data.</text>
</comment>